<dbReference type="GO" id="GO:0005524">
    <property type="term" value="F:ATP binding"/>
    <property type="evidence" value="ECO:0007669"/>
    <property type="project" value="UniProtKB-KW"/>
</dbReference>
<dbReference type="AlphaFoldDB" id="A0A9J6P409"/>
<reference evidence="7" key="1">
    <citation type="journal article" date="2021" name="mSystems">
        <title>Bacteria and Archaea Synergistically Convert Glycine Betaine to Biogenic Methane in the Formosa Cold Seep of the South China Sea.</title>
        <authorList>
            <person name="Li L."/>
            <person name="Zhang W."/>
            <person name="Zhang S."/>
            <person name="Song L."/>
            <person name="Sun Q."/>
            <person name="Zhang H."/>
            <person name="Xiang H."/>
            <person name="Dong X."/>
        </authorList>
    </citation>
    <scope>NUCLEOTIDE SEQUENCE</scope>
    <source>
        <strain evidence="7">ZWT</strain>
    </source>
</reference>
<dbReference type="SMART" id="SM00983">
    <property type="entry name" value="TPK_B1_binding"/>
    <property type="match status" value="1"/>
</dbReference>
<sequence length="210" mass="23893">MQALIVSAGDEPSNELFFSEYKRADFKIAVDGGSRVFYKHNLLPDLMLGDMDSLDDEIVSFFVSKGVEIKKYRPEKDLTDTAIAVEYIIKEKFDKAILLGCTGSRFDHQFANVVLLKKMVNNNIEGIIKDSTNDIFLINKSKLLYKDRKYVSFFALNEIVTGLTLEGFKYPLSSHELSRYDVLCTSNEIIEAWGKVHFLEGELMCICSDD</sequence>
<dbReference type="GO" id="GO:0004788">
    <property type="term" value="F:thiamine diphosphokinase activity"/>
    <property type="evidence" value="ECO:0007669"/>
    <property type="project" value="UniProtKB-UniRule"/>
</dbReference>
<evidence type="ECO:0000256" key="3">
    <source>
        <dbReference type="ARBA" id="ARBA00022777"/>
    </source>
</evidence>
<organism evidence="7 8">
    <name type="scientific">Oceanirhabdus seepicola</name>
    <dbReference type="NCBI Taxonomy" id="2828781"/>
    <lineage>
        <taxon>Bacteria</taxon>
        <taxon>Bacillati</taxon>
        <taxon>Bacillota</taxon>
        <taxon>Clostridia</taxon>
        <taxon>Eubacteriales</taxon>
        <taxon>Clostridiaceae</taxon>
        <taxon>Oceanirhabdus</taxon>
    </lineage>
</organism>
<dbReference type="Gene3D" id="3.40.50.10240">
    <property type="entry name" value="Thiamin pyrophosphokinase, catalytic domain"/>
    <property type="match status" value="1"/>
</dbReference>
<dbReference type="InterPro" id="IPR007373">
    <property type="entry name" value="Thiamin_PyroPKinase_B1-bd"/>
</dbReference>
<keyword evidence="4" id="KW-0067">ATP-binding</keyword>
<dbReference type="GO" id="GO:0009229">
    <property type="term" value="P:thiamine diphosphate biosynthetic process"/>
    <property type="evidence" value="ECO:0007669"/>
    <property type="project" value="InterPro"/>
</dbReference>
<dbReference type="InterPro" id="IPR053149">
    <property type="entry name" value="TPK"/>
</dbReference>
<feature type="domain" description="Thiamin pyrophosphokinase thiamin-binding" evidence="6">
    <location>
        <begin position="141"/>
        <end position="204"/>
    </location>
</feature>
<dbReference type="Proteomes" id="UP001056429">
    <property type="component" value="Unassembled WGS sequence"/>
</dbReference>
<evidence type="ECO:0000259" key="6">
    <source>
        <dbReference type="SMART" id="SM00983"/>
    </source>
</evidence>
<dbReference type="InterPro" id="IPR006282">
    <property type="entry name" value="Thi_PPkinase"/>
</dbReference>
<accession>A0A9J6P409</accession>
<dbReference type="InterPro" id="IPR007371">
    <property type="entry name" value="TPK_catalytic"/>
</dbReference>
<evidence type="ECO:0000256" key="5">
    <source>
        <dbReference type="NCBIfam" id="TIGR01378"/>
    </source>
</evidence>
<dbReference type="EC" id="2.7.6.2" evidence="5"/>
<keyword evidence="1 7" id="KW-0808">Transferase</keyword>
<dbReference type="SUPFAM" id="SSF63862">
    <property type="entry name" value="Thiamin pyrophosphokinase, substrate-binding domain"/>
    <property type="match status" value="1"/>
</dbReference>
<dbReference type="GO" id="GO:0030975">
    <property type="term" value="F:thiamine binding"/>
    <property type="evidence" value="ECO:0007669"/>
    <property type="project" value="InterPro"/>
</dbReference>
<dbReference type="PANTHER" id="PTHR41299:SF1">
    <property type="entry name" value="THIAMINE PYROPHOSPHOKINASE"/>
    <property type="match status" value="1"/>
</dbReference>
<dbReference type="GO" id="GO:0006772">
    <property type="term" value="P:thiamine metabolic process"/>
    <property type="evidence" value="ECO:0007669"/>
    <property type="project" value="UniProtKB-UniRule"/>
</dbReference>
<comment type="caution">
    <text evidence="7">The sequence shown here is derived from an EMBL/GenBank/DDBJ whole genome shotgun (WGS) entry which is preliminary data.</text>
</comment>
<dbReference type="Pfam" id="PF04265">
    <property type="entry name" value="TPK_B1_binding"/>
    <property type="match status" value="1"/>
</dbReference>
<dbReference type="Pfam" id="PF04263">
    <property type="entry name" value="TPK_catalytic"/>
    <property type="match status" value="1"/>
</dbReference>
<reference evidence="7" key="2">
    <citation type="submission" date="2021-04" db="EMBL/GenBank/DDBJ databases">
        <authorList>
            <person name="Dong X."/>
        </authorList>
    </citation>
    <scope>NUCLEOTIDE SEQUENCE</scope>
    <source>
        <strain evidence="7">ZWT</strain>
    </source>
</reference>
<keyword evidence="3" id="KW-0418">Kinase</keyword>
<dbReference type="PANTHER" id="PTHR41299">
    <property type="entry name" value="THIAMINE PYROPHOSPHOKINASE"/>
    <property type="match status" value="1"/>
</dbReference>
<evidence type="ECO:0000256" key="2">
    <source>
        <dbReference type="ARBA" id="ARBA00022741"/>
    </source>
</evidence>
<keyword evidence="2" id="KW-0547">Nucleotide-binding</keyword>
<evidence type="ECO:0000313" key="7">
    <source>
        <dbReference type="EMBL" id="MCM1991068.1"/>
    </source>
</evidence>
<dbReference type="EMBL" id="JAGSOJ010000003">
    <property type="protein sequence ID" value="MCM1991068.1"/>
    <property type="molecule type" value="Genomic_DNA"/>
</dbReference>
<dbReference type="InterPro" id="IPR036371">
    <property type="entry name" value="TPK_B1-bd_sf"/>
</dbReference>
<gene>
    <name evidence="7" type="ORF">KDK92_15150</name>
</gene>
<proteinExistence type="predicted"/>
<dbReference type="CDD" id="cd07995">
    <property type="entry name" value="TPK"/>
    <property type="match status" value="1"/>
</dbReference>
<dbReference type="NCBIfam" id="TIGR01378">
    <property type="entry name" value="thi_PPkinase"/>
    <property type="match status" value="1"/>
</dbReference>
<dbReference type="GO" id="GO:0016301">
    <property type="term" value="F:kinase activity"/>
    <property type="evidence" value="ECO:0007669"/>
    <property type="project" value="UniProtKB-KW"/>
</dbReference>
<protein>
    <recommendedName>
        <fullName evidence="5">Thiamine diphosphokinase</fullName>
        <ecNumber evidence="5">2.7.6.2</ecNumber>
    </recommendedName>
</protein>
<dbReference type="RefSeq" id="WP_250860174.1">
    <property type="nucleotide sequence ID" value="NZ_JAGSOJ010000003.1"/>
</dbReference>
<evidence type="ECO:0000256" key="4">
    <source>
        <dbReference type="ARBA" id="ARBA00022840"/>
    </source>
</evidence>
<evidence type="ECO:0000313" key="8">
    <source>
        <dbReference type="Proteomes" id="UP001056429"/>
    </source>
</evidence>
<keyword evidence="8" id="KW-1185">Reference proteome</keyword>
<dbReference type="SUPFAM" id="SSF63999">
    <property type="entry name" value="Thiamin pyrophosphokinase, catalytic domain"/>
    <property type="match status" value="1"/>
</dbReference>
<evidence type="ECO:0000256" key="1">
    <source>
        <dbReference type="ARBA" id="ARBA00022679"/>
    </source>
</evidence>
<name>A0A9J6P409_9CLOT</name>
<dbReference type="InterPro" id="IPR036759">
    <property type="entry name" value="TPK_catalytic_sf"/>
</dbReference>